<dbReference type="Proteomes" id="UP000569329">
    <property type="component" value="Unassembled WGS sequence"/>
</dbReference>
<proteinExistence type="predicted"/>
<comment type="caution">
    <text evidence="2">The sequence shown here is derived from an EMBL/GenBank/DDBJ whole genome shotgun (WGS) entry which is preliminary data.</text>
</comment>
<dbReference type="EMBL" id="JACGWZ010000001">
    <property type="protein sequence ID" value="MBA8823363.1"/>
    <property type="molecule type" value="Genomic_DNA"/>
</dbReference>
<feature type="region of interest" description="Disordered" evidence="1">
    <location>
        <begin position="113"/>
        <end position="145"/>
    </location>
</feature>
<keyword evidence="3" id="KW-1185">Reference proteome</keyword>
<evidence type="ECO:0000256" key="1">
    <source>
        <dbReference type="SAM" id="MobiDB-lite"/>
    </source>
</evidence>
<evidence type="ECO:0000313" key="3">
    <source>
        <dbReference type="Proteomes" id="UP000569329"/>
    </source>
</evidence>
<dbReference type="AlphaFoldDB" id="A0A839DQL6"/>
<protein>
    <submittedName>
        <fullName evidence="2">Uncharacterized protein</fullName>
    </submittedName>
</protein>
<feature type="region of interest" description="Disordered" evidence="1">
    <location>
        <begin position="22"/>
        <end position="55"/>
    </location>
</feature>
<name>A0A839DQL6_9PSEU</name>
<organism evidence="2 3">
    <name type="scientific">Halosaccharopolyspora lacisalsi</name>
    <dbReference type="NCBI Taxonomy" id="1000566"/>
    <lineage>
        <taxon>Bacteria</taxon>
        <taxon>Bacillati</taxon>
        <taxon>Actinomycetota</taxon>
        <taxon>Actinomycetes</taxon>
        <taxon>Pseudonocardiales</taxon>
        <taxon>Pseudonocardiaceae</taxon>
        <taxon>Halosaccharopolyspora</taxon>
    </lineage>
</organism>
<reference evidence="2 3" key="1">
    <citation type="submission" date="2020-07" db="EMBL/GenBank/DDBJ databases">
        <title>Sequencing the genomes of 1000 actinobacteria strains.</title>
        <authorList>
            <person name="Klenk H.-P."/>
        </authorList>
    </citation>
    <scope>NUCLEOTIDE SEQUENCE [LARGE SCALE GENOMIC DNA]</scope>
    <source>
        <strain evidence="2 3">DSM 45975</strain>
    </source>
</reference>
<evidence type="ECO:0000313" key="2">
    <source>
        <dbReference type="EMBL" id="MBA8823363.1"/>
    </source>
</evidence>
<sequence>MPRTAAAETRWNSGAFLRCARCPSRREQPQQRALPRPVRPEQRRHANRNLRVHTTQREIATTATIDVVDVHGTTRSVPLEFFDAKRTAPDAARESCPRTRKDPVSTLIVARSRCAHSGAQRHKQRDEMTASVARPRSRTGGRAPP</sequence>
<accession>A0A839DQL6</accession>
<gene>
    <name evidence="2" type="ORF">FHX42_000692</name>
</gene>